<feature type="domain" description="Histidine kinase/HSP90-like ATPase" evidence="3">
    <location>
        <begin position="35"/>
        <end position="142"/>
    </location>
</feature>
<evidence type="ECO:0000256" key="1">
    <source>
        <dbReference type="ARBA" id="ARBA00022527"/>
    </source>
</evidence>
<dbReference type="InterPro" id="IPR003594">
    <property type="entry name" value="HATPase_dom"/>
</dbReference>
<dbReference type="EMBL" id="BAABIK010000007">
    <property type="protein sequence ID" value="GAA4937125.1"/>
    <property type="molecule type" value="Genomic_DNA"/>
</dbReference>
<sequence>MHHMTAVPQAASPPRPSTRPPQQPEPDHALTFAGQAASVGAMRDWIARCLRRGAFDHSAGLLDDLLVCASELATNAVRHSGSGLPGGTFTARLWQDSRRVRVEVADLGPRPGRPTRPRIDASLMGDGAAENGRGLGFVAALCEGGCGTTAPPDPRGHTVWFELATETASRG</sequence>
<dbReference type="CDD" id="cd16936">
    <property type="entry name" value="HATPase_RsbW-like"/>
    <property type="match status" value="1"/>
</dbReference>
<keyword evidence="1" id="KW-0418">Kinase</keyword>
<dbReference type="InterPro" id="IPR036890">
    <property type="entry name" value="HATPase_C_sf"/>
</dbReference>
<dbReference type="Gene3D" id="3.30.565.10">
    <property type="entry name" value="Histidine kinase-like ATPase, C-terminal domain"/>
    <property type="match status" value="1"/>
</dbReference>
<keyword evidence="5" id="KW-1185">Reference proteome</keyword>
<reference evidence="5" key="1">
    <citation type="journal article" date="2019" name="Int. J. Syst. Evol. Microbiol.">
        <title>The Global Catalogue of Microorganisms (GCM) 10K type strain sequencing project: providing services to taxonomists for standard genome sequencing and annotation.</title>
        <authorList>
            <consortium name="The Broad Institute Genomics Platform"/>
            <consortium name="The Broad Institute Genome Sequencing Center for Infectious Disease"/>
            <person name="Wu L."/>
            <person name="Ma J."/>
        </authorList>
    </citation>
    <scope>NUCLEOTIDE SEQUENCE [LARGE SCALE GENOMIC DNA]</scope>
    <source>
        <strain evidence="5">JCM 18123</strain>
    </source>
</reference>
<feature type="region of interest" description="Disordered" evidence="2">
    <location>
        <begin position="1"/>
        <end position="28"/>
    </location>
</feature>
<name>A0ABP9GBR9_9ACTN</name>
<accession>A0ABP9GBR9</accession>
<organism evidence="4 5">
    <name type="scientific">Streptomonospora halophila</name>
    <dbReference type="NCBI Taxonomy" id="427369"/>
    <lineage>
        <taxon>Bacteria</taxon>
        <taxon>Bacillati</taxon>
        <taxon>Actinomycetota</taxon>
        <taxon>Actinomycetes</taxon>
        <taxon>Streptosporangiales</taxon>
        <taxon>Nocardiopsidaceae</taxon>
        <taxon>Streptomonospora</taxon>
    </lineage>
</organism>
<evidence type="ECO:0000313" key="4">
    <source>
        <dbReference type="EMBL" id="GAA4937125.1"/>
    </source>
</evidence>
<keyword evidence="1" id="KW-0723">Serine/threonine-protein kinase</keyword>
<dbReference type="PANTHER" id="PTHR35526">
    <property type="entry name" value="ANTI-SIGMA-F FACTOR RSBW-RELATED"/>
    <property type="match status" value="1"/>
</dbReference>
<comment type="caution">
    <text evidence="4">The sequence shown here is derived from an EMBL/GenBank/DDBJ whole genome shotgun (WGS) entry which is preliminary data.</text>
</comment>
<evidence type="ECO:0000256" key="2">
    <source>
        <dbReference type="SAM" id="MobiDB-lite"/>
    </source>
</evidence>
<evidence type="ECO:0000313" key="5">
    <source>
        <dbReference type="Proteomes" id="UP001499993"/>
    </source>
</evidence>
<evidence type="ECO:0000259" key="3">
    <source>
        <dbReference type="Pfam" id="PF13581"/>
    </source>
</evidence>
<gene>
    <name evidence="4" type="ORF">GCM10023224_17650</name>
</gene>
<dbReference type="PANTHER" id="PTHR35526:SF3">
    <property type="entry name" value="ANTI-SIGMA-F FACTOR RSBW"/>
    <property type="match status" value="1"/>
</dbReference>
<dbReference type="Proteomes" id="UP001499993">
    <property type="component" value="Unassembled WGS sequence"/>
</dbReference>
<keyword evidence="1" id="KW-0808">Transferase</keyword>
<proteinExistence type="predicted"/>
<protein>
    <recommendedName>
        <fullName evidence="3">Histidine kinase/HSP90-like ATPase domain-containing protein</fullName>
    </recommendedName>
</protein>
<dbReference type="SUPFAM" id="SSF55874">
    <property type="entry name" value="ATPase domain of HSP90 chaperone/DNA topoisomerase II/histidine kinase"/>
    <property type="match status" value="1"/>
</dbReference>
<dbReference type="InterPro" id="IPR050267">
    <property type="entry name" value="Anti-sigma-factor_SerPK"/>
</dbReference>
<dbReference type="Pfam" id="PF13581">
    <property type="entry name" value="HATPase_c_2"/>
    <property type="match status" value="1"/>
</dbReference>
<feature type="compositionally biased region" description="Pro residues" evidence="2">
    <location>
        <begin position="11"/>
        <end position="24"/>
    </location>
</feature>